<evidence type="ECO:0000313" key="2">
    <source>
        <dbReference type="EMBL" id="EGX90307.1"/>
    </source>
</evidence>
<name>G3JKT3_CORMM</name>
<dbReference type="OMA" id="PNCAHPP"/>
<sequence length="208" mass="22208">MKTSVATATLAALTSADPSTFVKNTFSTVYTTASPIVTPSPPVMLKETSSRLFFDSATISQSDAVSPRLQDRAISWPSSFEQFGKPTHTPTTSSTAHCKSRADQWPSVFEQFPSKSGNKPEHKSQTATKPPFIPDPNCAHPPHIFIPPPSIPDPWGAHPERISVTFTTSAETPATTTAIDITTAIVGASEQAHTTVRGATMPSDGGWE</sequence>
<dbReference type="EMBL" id="JH126403">
    <property type="protein sequence ID" value="EGX90307.1"/>
    <property type="molecule type" value="Genomic_DNA"/>
</dbReference>
<keyword evidence="3" id="KW-1185">Reference proteome</keyword>
<dbReference type="HOGENOM" id="CLU_1320836_0_0_1"/>
<proteinExistence type="predicted"/>
<feature type="compositionally biased region" description="Low complexity" evidence="1">
    <location>
        <begin position="86"/>
        <end position="97"/>
    </location>
</feature>
<dbReference type="GeneID" id="18168738"/>
<dbReference type="VEuPathDB" id="FungiDB:CCM_06724"/>
<dbReference type="AlphaFoldDB" id="G3JKT3"/>
<dbReference type="InParanoid" id="G3JKT3"/>
<evidence type="ECO:0000313" key="3">
    <source>
        <dbReference type="Proteomes" id="UP000001610"/>
    </source>
</evidence>
<protein>
    <submittedName>
        <fullName evidence="2">Uncharacterized protein</fullName>
    </submittedName>
</protein>
<dbReference type="Proteomes" id="UP000001610">
    <property type="component" value="Unassembled WGS sequence"/>
</dbReference>
<dbReference type="KEGG" id="cmt:CCM_06724"/>
<gene>
    <name evidence="2" type="ORF">CCM_06724</name>
</gene>
<organism evidence="2 3">
    <name type="scientific">Cordyceps militaris (strain CM01)</name>
    <name type="common">Caterpillar fungus</name>
    <dbReference type="NCBI Taxonomy" id="983644"/>
    <lineage>
        <taxon>Eukaryota</taxon>
        <taxon>Fungi</taxon>
        <taxon>Dikarya</taxon>
        <taxon>Ascomycota</taxon>
        <taxon>Pezizomycotina</taxon>
        <taxon>Sordariomycetes</taxon>
        <taxon>Hypocreomycetidae</taxon>
        <taxon>Hypocreales</taxon>
        <taxon>Cordycipitaceae</taxon>
        <taxon>Cordyceps</taxon>
    </lineage>
</organism>
<dbReference type="RefSeq" id="XP_006671928.1">
    <property type="nucleotide sequence ID" value="XM_006671865.1"/>
</dbReference>
<feature type="region of interest" description="Disordered" evidence="1">
    <location>
        <begin position="79"/>
        <end position="102"/>
    </location>
</feature>
<reference evidence="2 3" key="1">
    <citation type="journal article" date="2011" name="Genome Biol.">
        <title>Genome sequence of the insect pathogenic fungus Cordyceps militaris, a valued traditional Chinese medicine.</title>
        <authorList>
            <person name="Zheng P."/>
            <person name="Xia Y."/>
            <person name="Xiao G."/>
            <person name="Xiong C."/>
            <person name="Hu X."/>
            <person name="Zhang S."/>
            <person name="Zheng H."/>
            <person name="Huang Y."/>
            <person name="Zhou Y."/>
            <person name="Wang S."/>
            <person name="Zhao G.P."/>
            <person name="Liu X."/>
            <person name="St Leger R.J."/>
            <person name="Wang C."/>
        </authorList>
    </citation>
    <scope>NUCLEOTIDE SEQUENCE [LARGE SCALE GENOMIC DNA]</scope>
    <source>
        <strain evidence="2 3">CM01</strain>
    </source>
</reference>
<evidence type="ECO:0000256" key="1">
    <source>
        <dbReference type="SAM" id="MobiDB-lite"/>
    </source>
</evidence>
<accession>G3JKT3</accession>